<name>A0A9W7I1I6_HIBTR</name>
<evidence type="ECO:0000313" key="2">
    <source>
        <dbReference type="EMBL" id="GMI87243.1"/>
    </source>
</evidence>
<dbReference type="Proteomes" id="UP001165190">
    <property type="component" value="Unassembled WGS sequence"/>
</dbReference>
<evidence type="ECO:0000313" key="1">
    <source>
        <dbReference type="EMBL" id="GMI87241.1"/>
    </source>
</evidence>
<dbReference type="EMBL" id="BSYR01000022">
    <property type="protein sequence ID" value="GMI87243.1"/>
    <property type="molecule type" value="Genomic_DNA"/>
</dbReference>
<dbReference type="AlphaFoldDB" id="A0A9W7I1I6"/>
<evidence type="ECO:0000313" key="3">
    <source>
        <dbReference type="Proteomes" id="UP001165190"/>
    </source>
</evidence>
<keyword evidence="3" id="KW-1185">Reference proteome</keyword>
<protein>
    <submittedName>
        <fullName evidence="1">Uncharacterized protein</fullName>
    </submittedName>
</protein>
<proteinExistence type="predicted"/>
<comment type="caution">
    <text evidence="1">The sequence shown here is derived from an EMBL/GenBank/DDBJ whole genome shotgun (WGS) entry which is preliminary data.</text>
</comment>
<organism evidence="1 3">
    <name type="scientific">Hibiscus trionum</name>
    <name type="common">Flower of an hour</name>
    <dbReference type="NCBI Taxonomy" id="183268"/>
    <lineage>
        <taxon>Eukaryota</taxon>
        <taxon>Viridiplantae</taxon>
        <taxon>Streptophyta</taxon>
        <taxon>Embryophyta</taxon>
        <taxon>Tracheophyta</taxon>
        <taxon>Spermatophyta</taxon>
        <taxon>Magnoliopsida</taxon>
        <taxon>eudicotyledons</taxon>
        <taxon>Gunneridae</taxon>
        <taxon>Pentapetalae</taxon>
        <taxon>rosids</taxon>
        <taxon>malvids</taxon>
        <taxon>Malvales</taxon>
        <taxon>Malvaceae</taxon>
        <taxon>Malvoideae</taxon>
        <taxon>Hibiscus</taxon>
    </lineage>
</organism>
<sequence length="146" mass="16966">MTDKAFIDVIQQQIVAETNEYLDVDPDKVDGEVGLWKSMVEVASRMQGDAYYKVINSQIRKQLVSPLNVQLEPDNNNETNSRMNLIFQTRIAEEPENSLLLLNYAQFLYLVVEDHDRAEEYFQTCNSNRNCKTPRHWSNMQTSCGR</sequence>
<reference evidence="1" key="1">
    <citation type="submission" date="2023-05" db="EMBL/GenBank/DDBJ databases">
        <title>Genome and transcriptome analyses reveal genes involved in the formation of fine ridges on petal epidermal cells in Hibiscus trionum.</title>
        <authorList>
            <person name="Koshimizu S."/>
            <person name="Masuda S."/>
            <person name="Ishii T."/>
            <person name="Shirasu K."/>
            <person name="Hoshino A."/>
            <person name="Arita M."/>
        </authorList>
    </citation>
    <scope>NUCLEOTIDE SEQUENCE</scope>
    <source>
        <strain evidence="1">Hamamatsu line</strain>
    </source>
</reference>
<accession>A0A9W7I1I6</accession>
<gene>
    <name evidence="1" type="ORF">HRI_002393400</name>
    <name evidence="2" type="ORF">HRI_002393600</name>
</gene>
<dbReference type="OrthoDB" id="1924189at2759"/>
<dbReference type="EMBL" id="BSYR01000022">
    <property type="protein sequence ID" value="GMI87241.1"/>
    <property type="molecule type" value="Genomic_DNA"/>
</dbReference>